<dbReference type="RefSeq" id="WP_204199636.1">
    <property type="nucleotide sequence ID" value="NZ_JAFEMC010000004.1"/>
</dbReference>
<comment type="caution">
    <text evidence="2">The sequence shown here is derived from an EMBL/GenBank/DDBJ whole genome shotgun (WGS) entry which is preliminary data.</text>
</comment>
<feature type="chain" id="PRO_5047289780" description="Outer membrane protein beta-barrel domain-containing protein" evidence="1">
    <location>
        <begin position="19"/>
        <end position="222"/>
    </location>
</feature>
<proteinExistence type="predicted"/>
<name>A0ABS2DBU9_9SPHN</name>
<dbReference type="Gene3D" id="2.40.160.170">
    <property type="match status" value="1"/>
</dbReference>
<dbReference type="Proteomes" id="UP000763641">
    <property type="component" value="Unassembled WGS sequence"/>
</dbReference>
<organism evidence="2 3">
    <name type="scientific">Sphingomonas longa</name>
    <dbReference type="NCBI Taxonomy" id="2778730"/>
    <lineage>
        <taxon>Bacteria</taxon>
        <taxon>Pseudomonadati</taxon>
        <taxon>Pseudomonadota</taxon>
        <taxon>Alphaproteobacteria</taxon>
        <taxon>Sphingomonadales</taxon>
        <taxon>Sphingomonadaceae</taxon>
        <taxon>Sphingomonas</taxon>
    </lineage>
</organism>
<evidence type="ECO:0000313" key="2">
    <source>
        <dbReference type="EMBL" id="MBM6577531.1"/>
    </source>
</evidence>
<accession>A0ABS2DBU9</accession>
<evidence type="ECO:0008006" key="4">
    <source>
        <dbReference type="Google" id="ProtNLM"/>
    </source>
</evidence>
<dbReference type="EMBL" id="JAFEMC010000004">
    <property type="protein sequence ID" value="MBM6577531.1"/>
    <property type="molecule type" value="Genomic_DNA"/>
</dbReference>
<keyword evidence="3" id="KW-1185">Reference proteome</keyword>
<protein>
    <recommendedName>
        <fullName evidence="4">Outer membrane protein beta-barrel domain-containing protein</fullName>
    </recommendedName>
</protein>
<sequence>MKYLIAAVAIGAVTPAMAQDAGSDGGIRFSAAVTGGTLGVGPEVGARFSDHVGVRASATFLGVSGDIDPDDITYDGKLKLESYGLMADIYPLGEHFRISAGARINKNRARVSATPATDVDVGDETYTPAQIGTLRGRAEVKKFAPAVTVGWSGGNRRGFMFGFDAGVLFQGSVRIREFTSTGSLSNNAAFRANLEAERRDVQDDVDDYKLYPIVQFSIGYRF</sequence>
<evidence type="ECO:0000256" key="1">
    <source>
        <dbReference type="SAM" id="SignalP"/>
    </source>
</evidence>
<gene>
    <name evidence="2" type="ORF">ILT43_14205</name>
</gene>
<evidence type="ECO:0000313" key="3">
    <source>
        <dbReference type="Proteomes" id="UP000763641"/>
    </source>
</evidence>
<keyword evidence="1" id="KW-0732">Signal</keyword>
<reference evidence="2 3" key="1">
    <citation type="submission" date="2020-12" db="EMBL/GenBank/DDBJ databases">
        <title>Sphingomonas sp.</title>
        <authorList>
            <person name="Kim M.K."/>
        </authorList>
    </citation>
    <scope>NUCLEOTIDE SEQUENCE [LARGE SCALE GENOMIC DNA]</scope>
    <source>
        <strain evidence="2 3">BT552</strain>
    </source>
</reference>
<feature type="signal peptide" evidence="1">
    <location>
        <begin position="1"/>
        <end position="18"/>
    </location>
</feature>